<comment type="caution">
    <text evidence="2">The sequence shown here is derived from an EMBL/GenBank/DDBJ whole genome shotgun (WGS) entry which is preliminary data.</text>
</comment>
<name>A0A843X450_COLES</name>
<keyword evidence="1" id="KW-1133">Transmembrane helix</keyword>
<feature type="transmembrane region" description="Helical" evidence="1">
    <location>
        <begin position="71"/>
        <end position="91"/>
    </location>
</feature>
<keyword evidence="1" id="KW-0812">Transmembrane</keyword>
<keyword evidence="1" id="KW-0472">Membrane</keyword>
<reference evidence="2" key="1">
    <citation type="submission" date="2017-07" db="EMBL/GenBank/DDBJ databases">
        <title>Taro Niue Genome Assembly and Annotation.</title>
        <authorList>
            <person name="Atibalentja N."/>
            <person name="Keating K."/>
            <person name="Fields C.J."/>
        </authorList>
    </citation>
    <scope>NUCLEOTIDE SEQUENCE</scope>
    <source>
        <strain evidence="2">Niue_2</strain>
        <tissue evidence="2">Leaf</tissue>
    </source>
</reference>
<feature type="non-terminal residue" evidence="2">
    <location>
        <position position="1"/>
    </location>
</feature>
<dbReference type="Proteomes" id="UP000652761">
    <property type="component" value="Unassembled WGS sequence"/>
</dbReference>
<feature type="transmembrane region" description="Helical" evidence="1">
    <location>
        <begin position="152"/>
        <end position="175"/>
    </location>
</feature>
<organism evidence="2 3">
    <name type="scientific">Colocasia esculenta</name>
    <name type="common">Wild taro</name>
    <name type="synonym">Arum esculentum</name>
    <dbReference type="NCBI Taxonomy" id="4460"/>
    <lineage>
        <taxon>Eukaryota</taxon>
        <taxon>Viridiplantae</taxon>
        <taxon>Streptophyta</taxon>
        <taxon>Embryophyta</taxon>
        <taxon>Tracheophyta</taxon>
        <taxon>Spermatophyta</taxon>
        <taxon>Magnoliopsida</taxon>
        <taxon>Liliopsida</taxon>
        <taxon>Araceae</taxon>
        <taxon>Aroideae</taxon>
        <taxon>Colocasieae</taxon>
        <taxon>Colocasia</taxon>
    </lineage>
</organism>
<feature type="transmembrane region" description="Helical" evidence="1">
    <location>
        <begin position="27"/>
        <end position="50"/>
    </location>
</feature>
<feature type="transmembrane region" description="Helical" evidence="1">
    <location>
        <begin position="199"/>
        <end position="221"/>
    </location>
</feature>
<protein>
    <submittedName>
        <fullName evidence="2">Uncharacterized protein</fullName>
    </submittedName>
</protein>
<dbReference type="AlphaFoldDB" id="A0A843X450"/>
<proteinExistence type="predicted"/>
<evidence type="ECO:0000313" key="3">
    <source>
        <dbReference type="Proteomes" id="UP000652761"/>
    </source>
</evidence>
<gene>
    <name evidence="2" type="ORF">Taro_046435</name>
</gene>
<keyword evidence="3" id="KW-1185">Reference proteome</keyword>
<evidence type="ECO:0000256" key="1">
    <source>
        <dbReference type="SAM" id="Phobius"/>
    </source>
</evidence>
<dbReference type="OrthoDB" id="10575787at2759"/>
<accession>A0A843X450</accession>
<evidence type="ECO:0000313" key="2">
    <source>
        <dbReference type="EMBL" id="MQM13511.1"/>
    </source>
</evidence>
<sequence>MVPAMDTLLSMDNAVGQPPVRPHDPDWLLPLGAILVALFALGCIMVFIILRWGSCREHRVGSCLFEHECMVVSLGTTLFFVLSLASFYYLFCYRGGCYGTALDVGAPPAIAGRKLAKMKLRELLLALGSLRGHGFLPETPPTVLPPPHDHDWIIPLAFMVVGVVSMLSLFSYLAFRCSKCRVDPAGGSDPEVLRMDHECAIACLVLVLFTVCSLASLYYYYCFRAGCFGTGGGPPVAKLMAPPVAAGRKFLMMA</sequence>
<dbReference type="EMBL" id="NMUH01005719">
    <property type="protein sequence ID" value="MQM13511.1"/>
    <property type="molecule type" value="Genomic_DNA"/>
</dbReference>